<dbReference type="Proteomes" id="UP000621799">
    <property type="component" value="Unassembled WGS sequence"/>
</dbReference>
<dbReference type="SUPFAM" id="SSF55874">
    <property type="entry name" value="ATPase domain of HSP90 chaperone/DNA topoisomerase II/histidine kinase"/>
    <property type="match status" value="1"/>
</dbReference>
<dbReference type="InterPro" id="IPR036097">
    <property type="entry name" value="HisK_dim/P_sf"/>
</dbReference>
<evidence type="ECO:0000256" key="12">
    <source>
        <dbReference type="ARBA" id="ARBA00023012"/>
    </source>
</evidence>
<keyword evidence="11 14" id="KW-1133">Transmembrane helix</keyword>
<dbReference type="AlphaFoldDB" id="A0A928VXX9"/>
<dbReference type="CDD" id="cd00082">
    <property type="entry name" value="HisKA"/>
    <property type="match status" value="1"/>
</dbReference>
<name>A0A928VXX9_9CYAN</name>
<keyword evidence="9" id="KW-0418">Kinase</keyword>
<dbReference type="SUPFAM" id="SSF47384">
    <property type="entry name" value="Homodimeric domain of signal transducing histidine kinase"/>
    <property type="match status" value="1"/>
</dbReference>
<evidence type="ECO:0000313" key="17">
    <source>
        <dbReference type="Proteomes" id="UP000621799"/>
    </source>
</evidence>
<feature type="domain" description="Histidine kinase" evidence="15">
    <location>
        <begin position="498"/>
        <end position="737"/>
    </location>
</feature>
<feature type="transmembrane region" description="Helical" evidence="14">
    <location>
        <begin position="357"/>
        <end position="380"/>
    </location>
</feature>
<proteinExistence type="predicted"/>
<keyword evidence="17" id="KW-1185">Reference proteome</keyword>
<dbReference type="RefSeq" id="WP_264320440.1">
    <property type="nucleotide sequence ID" value="NZ_JADEXN010000062.1"/>
</dbReference>
<dbReference type="PRINTS" id="PR00344">
    <property type="entry name" value="BCTRLSENSOR"/>
</dbReference>
<dbReference type="PROSITE" id="PS50109">
    <property type="entry name" value="HIS_KIN"/>
    <property type="match status" value="1"/>
</dbReference>
<evidence type="ECO:0000256" key="11">
    <source>
        <dbReference type="ARBA" id="ARBA00022989"/>
    </source>
</evidence>
<evidence type="ECO:0000256" key="6">
    <source>
        <dbReference type="ARBA" id="ARBA00022679"/>
    </source>
</evidence>
<evidence type="ECO:0000256" key="3">
    <source>
        <dbReference type="ARBA" id="ARBA00012438"/>
    </source>
</evidence>
<dbReference type="SMART" id="SM00388">
    <property type="entry name" value="HisKA"/>
    <property type="match status" value="1"/>
</dbReference>
<dbReference type="Gene3D" id="1.10.287.130">
    <property type="match status" value="1"/>
</dbReference>
<sequence>MGLWIALGVTLVMNTRGKELISNEASKSIEQAGNNAVSKLEARSGEIAALTRGLSTTVENLPKQEETFQEIVPKIIDFNNDLDVAGGGVWPEPYRFEADTERRSFFWGRDESGILQYYDDYNQTPQGYHNEEWYVAVRHAKPGTCSWSESYMDPYSYQPMVTCTVATFEDEEFTGTTTIDLKLEGLQNLVSSWQNITGGYVFILDRNNKFITFPQLDLVKNFSQDDLGKTIEEFIFLSELAQKDSVYLPLSEALDMMNEEILELARQMPDYNLEIAERINRDSYQIDRENAKLLTAVILDPLSQSLLESKLYSTINLPDDLILKEPSKAFVFHVPSSYWKLVIVKPISEIEAVGNRIFNLIFLYVVITTFICIFIVYYVLRKTSIEPLQNLASHIMEMGHLVEKDRIQDVKKIEVDRIFVNEVQFVAHTFSTMLDRLQISQEKLANYNHTLEAEIQKRTQELVEKNTSLESTLTELKSTQSQLIQTEKMSGLGRLVAGVAHEINNPVSFIKGNIYYIESNTKELIEIVESELQDNTSLENKLEDIEYEFLKEDLLKAVRSMQIGTERIEEIVRSLKNFSRIDEAEVKNVDLQEGLDNTILILSSQIKKGVKIIKEYDSIPSLECYPAQINQVFMNLLANAIDALLEEEIPSKKIWIATRYIKEAQIVEVEIRDNGPGIPPHIQQKIFDPFFTTKPIGKGTGLGLAICYQIVQKHKGDITLHSEPGQGTRFTVTLPVG</sequence>
<dbReference type="Pfam" id="PF02743">
    <property type="entry name" value="dCache_1"/>
    <property type="match status" value="1"/>
</dbReference>
<keyword evidence="7 14" id="KW-0812">Transmembrane</keyword>
<dbReference type="InterPro" id="IPR005467">
    <property type="entry name" value="His_kinase_dom"/>
</dbReference>
<evidence type="ECO:0000256" key="7">
    <source>
        <dbReference type="ARBA" id="ARBA00022692"/>
    </source>
</evidence>
<dbReference type="Pfam" id="PF02518">
    <property type="entry name" value="HATPase_c"/>
    <property type="match status" value="1"/>
</dbReference>
<evidence type="ECO:0000256" key="13">
    <source>
        <dbReference type="ARBA" id="ARBA00023136"/>
    </source>
</evidence>
<dbReference type="PANTHER" id="PTHR43065:SF10">
    <property type="entry name" value="PEROXIDE STRESS-ACTIVATED HISTIDINE KINASE MAK3"/>
    <property type="match status" value="1"/>
</dbReference>
<keyword evidence="6" id="KW-0808">Transferase</keyword>
<evidence type="ECO:0000256" key="5">
    <source>
        <dbReference type="ARBA" id="ARBA00022553"/>
    </source>
</evidence>
<keyword evidence="10" id="KW-0067">ATP-binding</keyword>
<evidence type="ECO:0000256" key="8">
    <source>
        <dbReference type="ARBA" id="ARBA00022741"/>
    </source>
</evidence>
<dbReference type="GO" id="GO:0005524">
    <property type="term" value="F:ATP binding"/>
    <property type="evidence" value="ECO:0007669"/>
    <property type="project" value="UniProtKB-KW"/>
</dbReference>
<dbReference type="InterPro" id="IPR003661">
    <property type="entry name" value="HisK_dim/P_dom"/>
</dbReference>
<dbReference type="GO" id="GO:0005886">
    <property type="term" value="C:plasma membrane"/>
    <property type="evidence" value="ECO:0007669"/>
    <property type="project" value="UniProtKB-SubCell"/>
</dbReference>
<accession>A0A928VXX9</accession>
<keyword evidence="12" id="KW-0902">Two-component regulatory system</keyword>
<evidence type="ECO:0000259" key="15">
    <source>
        <dbReference type="PROSITE" id="PS50109"/>
    </source>
</evidence>
<gene>
    <name evidence="16" type="ORF">IQ235_05175</name>
</gene>
<keyword evidence="13 14" id="KW-0472">Membrane</keyword>
<comment type="subcellular location">
    <subcellularLocation>
        <location evidence="2">Cell membrane</location>
        <topology evidence="2">Multi-pass membrane protein</topology>
    </subcellularLocation>
</comment>
<dbReference type="GO" id="GO:0000155">
    <property type="term" value="F:phosphorelay sensor kinase activity"/>
    <property type="evidence" value="ECO:0007669"/>
    <property type="project" value="InterPro"/>
</dbReference>
<organism evidence="16 17">
    <name type="scientific">Zarconia navalis LEGE 11467</name>
    <dbReference type="NCBI Taxonomy" id="1828826"/>
    <lineage>
        <taxon>Bacteria</taxon>
        <taxon>Bacillati</taxon>
        <taxon>Cyanobacteriota</taxon>
        <taxon>Cyanophyceae</taxon>
        <taxon>Oscillatoriophycideae</taxon>
        <taxon>Oscillatoriales</taxon>
        <taxon>Oscillatoriales incertae sedis</taxon>
        <taxon>Zarconia</taxon>
        <taxon>Zarconia navalis</taxon>
    </lineage>
</organism>
<dbReference type="InterPro" id="IPR036890">
    <property type="entry name" value="HATPase_C_sf"/>
</dbReference>
<keyword evidence="5" id="KW-0597">Phosphoprotein</keyword>
<dbReference type="PANTHER" id="PTHR43065">
    <property type="entry name" value="SENSOR HISTIDINE KINASE"/>
    <property type="match status" value="1"/>
</dbReference>
<comment type="catalytic activity">
    <reaction evidence="1">
        <text>ATP + protein L-histidine = ADP + protein N-phospho-L-histidine.</text>
        <dbReference type="EC" id="2.7.13.3"/>
    </reaction>
</comment>
<evidence type="ECO:0000256" key="4">
    <source>
        <dbReference type="ARBA" id="ARBA00022475"/>
    </source>
</evidence>
<dbReference type="InterPro" id="IPR004358">
    <property type="entry name" value="Sig_transdc_His_kin-like_C"/>
</dbReference>
<dbReference type="Gene3D" id="3.30.450.20">
    <property type="entry name" value="PAS domain"/>
    <property type="match status" value="1"/>
</dbReference>
<comment type="caution">
    <text evidence="16">The sequence shown here is derived from an EMBL/GenBank/DDBJ whole genome shotgun (WGS) entry which is preliminary data.</text>
</comment>
<evidence type="ECO:0000256" key="14">
    <source>
        <dbReference type="SAM" id="Phobius"/>
    </source>
</evidence>
<dbReference type="EMBL" id="JADEXN010000062">
    <property type="protein sequence ID" value="MBE9040183.1"/>
    <property type="molecule type" value="Genomic_DNA"/>
</dbReference>
<evidence type="ECO:0000256" key="1">
    <source>
        <dbReference type="ARBA" id="ARBA00000085"/>
    </source>
</evidence>
<keyword evidence="8" id="KW-0547">Nucleotide-binding</keyword>
<reference evidence="16" key="1">
    <citation type="submission" date="2020-10" db="EMBL/GenBank/DDBJ databases">
        <authorList>
            <person name="Castelo-Branco R."/>
            <person name="Eusebio N."/>
            <person name="Adriana R."/>
            <person name="Vieira A."/>
            <person name="Brugerolle De Fraissinette N."/>
            <person name="Rezende De Castro R."/>
            <person name="Schneider M.P."/>
            <person name="Vasconcelos V."/>
            <person name="Leao P.N."/>
        </authorList>
    </citation>
    <scope>NUCLEOTIDE SEQUENCE</scope>
    <source>
        <strain evidence="16">LEGE 11467</strain>
    </source>
</reference>
<dbReference type="SMART" id="SM00387">
    <property type="entry name" value="HATPase_c"/>
    <property type="match status" value="1"/>
</dbReference>
<dbReference type="Gene3D" id="3.30.565.10">
    <property type="entry name" value="Histidine kinase-like ATPase, C-terminal domain"/>
    <property type="match status" value="1"/>
</dbReference>
<keyword evidence="4" id="KW-1003">Cell membrane</keyword>
<evidence type="ECO:0000256" key="2">
    <source>
        <dbReference type="ARBA" id="ARBA00004651"/>
    </source>
</evidence>
<evidence type="ECO:0000256" key="9">
    <source>
        <dbReference type="ARBA" id="ARBA00022777"/>
    </source>
</evidence>
<dbReference type="CDD" id="cd12913">
    <property type="entry name" value="PDC1_MCP_like"/>
    <property type="match status" value="1"/>
</dbReference>
<protein>
    <recommendedName>
        <fullName evidence="3">histidine kinase</fullName>
        <ecNumber evidence="3">2.7.13.3</ecNumber>
    </recommendedName>
</protein>
<evidence type="ECO:0000313" key="16">
    <source>
        <dbReference type="EMBL" id="MBE9040183.1"/>
    </source>
</evidence>
<evidence type="ECO:0000256" key="10">
    <source>
        <dbReference type="ARBA" id="ARBA00022840"/>
    </source>
</evidence>
<dbReference type="InterPro" id="IPR033479">
    <property type="entry name" value="dCache_1"/>
</dbReference>
<dbReference type="EC" id="2.7.13.3" evidence="3"/>
<dbReference type="InterPro" id="IPR003594">
    <property type="entry name" value="HATPase_dom"/>
</dbReference>